<accession>A0A084VEH8</accession>
<gene>
    <name evidence="2" type="ORF">ZHAS_00003534</name>
</gene>
<dbReference type="VEuPathDB" id="VectorBase:ASIC003534"/>
<evidence type="ECO:0000313" key="3">
    <source>
        <dbReference type="EnsemblMetazoa" id="ASIC003534-PA"/>
    </source>
</evidence>
<evidence type="ECO:0000256" key="1">
    <source>
        <dbReference type="SAM" id="MobiDB-lite"/>
    </source>
</evidence>
<evidence type="ECO:0000313" key="4">
    <source>
        <dbReference type="Proteomes" id="UP000030765"/>
    </source>
</evidence>
<dbReference type="AlphaFoldDB" id="A0A084VEH8"/>
<keyword evidence="4" id="KW-1185">Reference proteome</keyword>
<feature type="compositionally biased region" description="Polar residues" evidence="1">
    <location>
        <begin position="126"/>
        <end position="138"/>
    </location>
</feature>
<dbReference type="EnsemblMetazoa" id="ASIC003534-RA">
    <property type="protein sequence ID" value="ASIC003534-PA"/>
    <property type="gene ID" value="ASIC003534"/>
</dbReference>
<name>A0A084VEH8_ANOSI</name>
<dbReference type="EMBL" id="ATLV01012278">
    <property type="status" value="NOT_ANNOTATED_CDS"/>
    <property type="molecule type" value="Genomic_DNA"/>
</dbReference>
<feature type="compositionally biased region" description="Basic and acidic residues" evidence="1">
    <location>
        <begin position="79"/>
        <end position="96"/>
    </location>
</feature>
<evidence type="ECO:0000313" key="2">
    <source>
        <dbReference type="EMBL" id="KFB36372.1"/>
    </source>
</evidence>
<reference evidence="3" key="2">
    <citation type="submission" date="2020-05" db="UniProtKB">
        <authorList>
            <consortium name="EnsemblMetazoa"/>
        </authorList>
    </citation>
    <scope>IDENTIFICATION</scope>
</reference>
<dbReference type="EMBL" id="KE524778">
    <property type="protein sequence ID" value="KFB36372.1"/>
    <property type="molecule type" value="Genomic_DNA"/>
</dbReference>
<protein>
    <submittedName>
        <fullName evidence="2 3">Translational repressor MPT5/PUF4 and related RNA-binding protein</fullName>
    </submittedName>
</protein>
<feature type="region of interest" description="Disordered" evidence="1">
    <location>
        <begin position="1"/>
        <end position="145"/>
    </location>
</feature>
<proteinExistence type="predicted"/>
<organism evidence="2">
    <name type="scientific">Anopheles sinensis</name>
    <name type="common">Mosquito</name>
    <dbReference type="NCBI Taxonomy" id="74873"/>
    <lineage>
        <taxon>Eukaryota</taxon>
        <taxon>Metazoa</taxon>
        <taxon>Ecdysozoa</taxon>
        <taxon>Arthropoda</taxon>
        <taxon>Hexapoda</taxon>
        <taxon>Insecta</taxon>
        <taxon>Pterygota</taxon>
        <taxon>Neoptera</taxon>
        <taxon>Endopterygota</taxon>
        <taxon>Diptera</taxon>
        <taxon>Nematocera</taxon>
        <taxon>Culicoidea</taxon>
        <taxon>Culicidae</taxon>
        <taxon>Anophelinae</taxon>
        <taxon>Anopheles</taxon>
    </lineage>
</organism>
<sequence length="145" mass="16165">MGQHRILCNPASIAPRTLHSRPAGNVRGRREKEATGNWPTTHMNDHSDDYTGEPLNRQDSSVRRPKSGHQATIPLPWARSKEEGSNEQREKRERTAARSTEPTPLLVIPVGGRGGSRGDLELDPLRTTNPMRGVQSFSYPPRLRG</sequence>
<reference evidence="2 4" key="1">
    <citation type="journal article" date="2014" name="BMC Genomics">
        <title>Genome sequence of Anopheles sinensis provides insight into genetics basis of mosquito competence for malaria parasites.</title>
        <authorList>
            <person name="Zhou D."/>
            <person name="Zhang D."/>
            <person name="Ding G."/>
            <person name="Shi L."/>
            <person name="Hou Q."/>
            <person name="Ye Y."/>
            <person name="Xu Y."/>
            <person name="Zhou H."/>
            <person name="Xiong C."/>
            <person name="Li S."/>
            <person name="Yu J."/>
            <person name="Hong S."/>
            <person name="Yu X."/>
            <person name="Zou P."/>
            <person name="Chen C."/>
            <person name="Chang X."/>
            <person name="Wang W."/>
            <person name="Lv Y."/>
            <person name="Sun Y."/>
            <person name="Ma L."/>
            <person name="Shen B."/>
            <person name="Zhu C."/>
        </authorList>
    </citation>
    <scope>NUCLEOTIDE SEQUENCE [LARGE SCALE GENOMIC DNA]</scope>
</reference>
<dbReference type="Proteomes" id="UP000030765">
    <property type="component" value="Unassembled WGS sequence"/>
</dbReference>